<evidence type="ECO:0000256" key="5">
    <source>
        <dbReference type="ARBA" id="ARBA00023136"/>
    </source>
</evidence>
<evidence type="ECO:0000256" key="3">
    <source>
        <dbReference type="ARBA" id="ARBA00022960"/>
    </source>
</evidence>
<accession>A7NJR9</accession>
<gene>
    <name evidence="7" type="ordered locus">Rcas_1647</name>
</gene>
<feature type="transmembrane region" description="Helical" evidence="6">
    <location>
        <begin position="337"/>
        <end position="358"/>
    </location>
</feature>
<evidence type="ECO:0000256" key="6">
    <source>
        <dbReference type="SAM" id="Phobius"/>
    </source>
</evidence>
<organism evidence="7 8">
    <name type="scientific">Roseiflexus castenholzii (strain DSM 13941 / HLO8)</name>
    <dbReference type="NCBI Taxonomy" id="383372"/>
    <lineage>
        <taxon>Bacteria</taxon>
        <taxon>Bacillati</taxon>
        <taxon>Chloroflexota</taxon>
        <taxon>Chloroflexia</taxon>
        <taxon>Chloroflexales</taxon>
        <taxon>Roseiflexineae</taxon>
        <taxon>Roseiflexaceae</taxon>
        <taxon>Roseiflexus</taxon>
    </lineage>
</organism>
<keyword evidence="8" id="KW-1185">Reference proteome</keyword>
<feature type="transmembrane region" description="Helical" evidence="6">
    <location>
        <begin position="134"/>
        <end position="152"/>
    </location>
</feature>
<feature type="transmembrane region" description="Helical" evidence="6">
    <location>
        <begin position="203"/>
        <end position="227"/>
    </location>
</feature>
<sequence>MPFSVQHLTMFRRPWRLRSAELRLLLIALVFFAAGYTLVALAGADGPAASTTIQGVARILWPSILPFLLFLALSLGLSWRLPGADQMVLPLVALLTGLGLMVIARLEPDLLPIKCQQRDGTLAPCFAGIDDRQALWVLLGIAICAIVLFIPWDDLLRRYQRTSLMDWLDHHRYAWLTAGVALILATFLFGVDPNNSGVRAWFNFGFFLFQPSELLKIVLVIFLASYLNEHREVVAAGYRIGPLPLPPLPYLVPLIAMWGLAMGLIIAQRDLGAALLLFSVFLAMLYVATGRGWYVVAGLCAFGAGSYVLYTIVAVVKTRVSIWLDPWATAQGSGYQIVQAIYALASGGVLGTGLGQGLPTVIPAVHTDFVFTALAEEMGLAGSLAVLVAYLLLIFRGYAIAIRIPGRFRGFEQLLAVGLTTILAAQTFIIIGGNLRVIPLTGITLPFISYGGSSVIMNFLIIGLLLRISASAPTPAAEQP</sequence>
<keyword evidence="5 6" id="KW-0472">Membrane</keyword>
<evidence type="ECO:0000256" key="2">
    <source>
        <dbReference type="ARBA" id="ARBA00022692"/>
    </source>
</evidence>
<dbReference type="PANTHER" id="PTHR30474">
    <property type="entry name" value="CELL CYCLE PROTEIN"/>
    <property type="match status" value="1"/>
</dbReference>
<dbReference type="GO" id="GO:0032153">
    <property type="term" value="C:cell division site"/>
    <property type="evidence" value="ECO:0007669"/>
    <property type="project" value="TreeGrafter"/>
</dbReference>
<dbReference type="GO" id="GO:0008360">
    <property type="term" value="P:regulation of cell shape"/>
    <property type="evidence" value="ECO:0007669"/>
    <property type="project" value="UniProtKB-KW"/>
</dbReference>
<proteinExistence type="predicted"/>
<comment type="subcellular location">
    <subcellularLocation>
        <location evidence="1">Membrane</location>
        <topology evidence="1">Multi-pass membrane protein</topology>
    </subcellularLocation>
</comment>
<evidence type="ECO:0000313" key="7">
    <source>
        <dbReference type="EMBL" id="ABU57739.1"/>
    </source>
</evidence>
<dbReference type="PANTHER" id="PTHR30474:SF3">
    <property type="entry name" value="PEPTIDOGLYCAN GLYCOSYLTRANSFERASE RODA"/>
    <property type="match status" value="1"/>
</dbReference>
<protein>
    <submittedName>
        <fullName evidence="7">Cell cycle protein</fullName>
    </submittedName>
</protein>
<keyword evidence="4 6" id="KW-1133">Transmembrane helix</keyword>
<feature type="transmembrane region" description="Helical" evidence="6">
    <location>
        <begin position="56"/>
        <end position="81"/>
    </location>
</feature>
<evidence type="ECO:0000256" key="1">
    <source>
        <dbReference type="ARBA" id="ARBA00004141"/>
    </source>
</evidence>
<dbReference type="GO" id="GO:0051301">
    <property type="term" value="P:cell division"/>
    <property type="evidence" value="ECO:0007669"/>
    <property type="project" value="InterPro"/>
</dbReference>
<feature type="transmembrane region" description="Helical" evidence="6">
    <location>
        <begin position="87"/>
        <end position="104"/>
    </location>
</feature>
<dbReference type="EMBL" id="CP000804">
    <property type="protein sequence ID" value="ABU57739.1"/>
    <property type="molecule type" value="Genomic_DNA"/>
</dbReference>
<dbReference type="KEGG" id="rca:Rcas_1647"/>
<feature type="transmembrane region" description="Helical" evidence="6">
    <location>
        <begin position="172"/>
        <end position="191"/>
    </location>
</feature>
<dbReference type="AlphaFoldDB" id="A7NJR9"/>
<reference evidence="7 8" key="1">
    <citation type="submission" date="2007-08" db="EMBL/GenBank/DDBJ databases">
        <title>Complete sequence of Roseiflexus castenholzii DSM 13941.</title>
        <authorList>
            <consortium name="US DOE Joint Genome Institute"/>
            <person name="Copeland A."/>
            <person name="Lucas S."/>
            <person name="Lapidus A."/>
            <person name="Barry K."/>
            <person name="Glavina del Rio T."/>
            <person name="Dalin E."/>
            <person name="Tice H."/>
            <person name="Pitluck S."/>
            <person name="Thompson L.S."/>
            <person name="Brettin T."/>
            <person name="Bruce D."/>
            <person name="Detter J.C."/>
            <person name="Han C."/>
            <person name="Tapia R."/>
            <person name="Schmutz J."/>
            <person name="Larimer F."/>
            <person name="Land M."/>
            <person name="Hauser L."/>
            <person name="Kyrpides N."/>
            <person name="Mikhailova N."/>
            <person name="Bryant D.A."/>
            <person name="Hanada S."/>
            <person name="Tsukatani Y."/>
            <person name="Richardson P."/>
        </authorList>
    </citation>
    <scope>NUCLEOTIDE SEQUENCE [LARGE SCALE GENOMIC DNA]</scope>
    <source>
        <strain evidence="8">DSM 13941 / HLO8</strain>
    </source>
</reference>
<keyword evidence="2 6" id="KW-0812">Transmembrane</keyword>
<dbReference type="eggNOG" id="COG0772">
    <property type="taxonomic scope" value="Bacteria"/>
</dbReference>
<keyword evidence="3" id="KW-0133">Cell shape</keyword>
<dbReference type="InterPro" id="IPR001182">
    <property type="entry name" value="FtsW/RodA"/>
</dbReference>
<dbReference type="STRING" id="383372.Rcas_1647"/>
<evidence type="ECO:0000313" key="8">
    <source>
        <dbReference type="Proteomes" id="UP000000263"/>
    </source>
</evidence>
<dbReference type="HOGENOM" id="CLU_029243_3_0_0"/>
<feature type="transmembrane region" description="Helical" evidence="6">
    <location>
        <begin position="414"/>
        <end position="435"/>
    </location>
</feature>
<dbReference type="Proteomes" id="UP000000263">
    <property type="component" value="Chromosome"/>
</dbReference>
<feature type="transmembrane region" description="Helical" evidence="6">
    <location>
        <begin position="378"/>
        <end position="402"/>
    </location>
</feature>
<name>A7NJR9_ROSCS</name>
<feature type="transmembrane region" description="Helical" evidence="6">
    <location>
        <begin position="294"/>
        <end position="316"/>
    </location>
</feature>
<dbReference type="Pfam" id="PF01098">
    <property type="entry name" value="FTSW_RODA_SPOVE"/>
    <property type="match status" value="1"/>
</dbReference>
<feature type="transmembrane region" description="Helical" evidence="6">
    <location>
        <begin position="271"/>
        <end position="288"/>
    </location>
</feature>
<dbReference type="GO" id="GO:0015648">
    <property type="term" value="F:lipid-linked peptidoglycan transporter activity"/>
    <property type="evidence" value="ECO:0007669"/>
    <property type="project" value="TreeGrafter"/>
</dbReference>
<feature type="transmembrane region" description="Helical" evidence="6">
    <location>
        <begin position="24"/>
        <end position="44"/>
    </location>
</feature>
<evidence type="ECO:0000256" key="4">
    <source>
        <dbReference type="ARBA" id="ARBA00022989"/>
    </source>
</evidence>
<dbReference type="GO" id="GO:0005886">
    <property type="term" value="C:plasma membrane"/>
    <property type="evidence" value="ECO:0007669"/>
    <property type="project" value="TreeGrafter"/>
</dbReference>
<feature type="transmembrane region" description="Helical" evidence="6">
    <location>
        <begin position="447"/>
        <end position="466"/>
    </location>
</feature>